<evidence type="ECO:0000313" key="5">
    <source>
        <dbReference type="Proteomes" id="UP000291130"/>
    </source>
</evidence>
<dbReference type="Pfam" id="PF00293">
    <property type="entry name" value="NUDIX"/>
    <property type="match status" value="1"/>
</dbReference>
<evidence type="ECO:0000256" key="1">
    <source>
        <dbReference type="ARBA" id="ARBA00001946"/>
    </source>
</evidence>
<keyword evidence="2" id="KW-0378">Hydrolase</keyword>
<dbReference type="CDD" id="cd02883">
    <property type="entry name" value="NUDIX_Hydrolase"/>
    <property type="match status" value="1"/>
</dbReference>
<proteinExistence type="predicted"/>
<reference evidence="4 5" key="1">
    <citation type="submission" date="2019-02" db="EMBL/GenBank/DDBJ databases">
        <title>Complete genome sequence of Pseudomonas sp. SNU WT1 isolated from rainbow trout.</title>
        <authorList>
            <person name="Oh W.T."/>
            <person name="Park S.C."/>
        </authorList>
    </citation>
    <scope>NUCLEOTIDE SEQUENCE [LARGE SCALE GENOMIC DNA]</scope>
    <source>
        <strain evidence="4 5">SNU WT1</strain>
    </source>
</reference>
<dbReference type="InterPro" id="IPR015797">
    <property type="entry name" value="NUDIX_hydrolase-like_dom_sf"/>
</dbReference>
<sequence length="134" mass="15399">MAFNDTFRLSSHAVIFNQSNEVLMLKATYGDCSWGLPGGALEPGETIHEALKRECLEEIGIEIFSPLLTGVYFHKHYNSHAFIFHCTVVDTKKIKLSEEHSEWRYFSIDHLSTVQSIRINDCLKYINSVVSRKF</sequence>
<accession>A0A411MNK5</accession>
<evidence type="ECO:0000256" key="2">
    <source>
        <dbReference type="ARBA" id="ARBA00022801"/>
    </source>
</evidence>
<dbReference type="Gene3D" id="3.90.79.10">
    <property type="entry name" value="Nucleoside Triphosphate Pyrophosphohydrolase"/>
    <property type="match status" value="1"/>
</dbReference>
<dbReference type="PANTHER" id="PTHR43046">
    <property type="entry name" value="GDP-MANNOSE MANNOSYL HYDROLASE"/>
    <property type="match status" value="1"/>
</dbReference>
<dbReference type="KEGG" id="ptk:EXN22_22940"/>
<feature type="domain" description="Nudix hydrolase" evidence="3">
    <location>
        <begin position="6"/>
        <end position="130"/>
    </location>
</feature>
<dbReference type="InterPro" id="IPR020476">
    <property type="entry name" value="Nudix_hydrolase"/>
</dbReference>
<dbReference type="EMBL" id="CP035952">
    <property type="protein sequence ID" value="QBF28409.1"/>
    <property type="molecule type" value="Genomic_DNA"/>
</dbReference>
<protein>
    <submittedName>
        <fullName evidence="4">NUDIX domain-containing protein</fullName>
    </submittedName>
</protein>
<dbReference type="GO" id="GO:0016787">
    <property type="term" value="F:hydrolase activity"/>
    <property type="evidence" value="ECO:0007669"/>
    <property type="project" value="UniProtKB-KW"/>
</dbReference>
<evidence type="ECO:0000259" key="3">
    <source>
        <dbReference type="PROSITE" id="PS51462"/>
    </source>
</evidence>
<dbReference type="PANTHER" id="PTHR43046:SF2">
    <property type="entry name" value="8-OXO-DGTP DIPHOSPHATASE-RELATED"/>
    <property type="match status" value="1"/>
</dbReference>
<keyword evidence="5" id="KW-1185">Reference proteome</keyword>
<dbReference type="InterPro" id="IPR000086">
    <property type="entry name" value="NUDIX_hydrolase_dom"/>
</dbReference>
<dbReference type="PROSITE" id="PS51462">
    <property type="entry name" value="NUDIX"/>
    <property type="match status" value="1"/>
</dbReference>
<name>A0A411MNK5_9PSED</name>
<dbReference type="SUPFAM" id="SSF55811">
    <property type="entry name" value="Nudix"/>
    <property type="match status" value="1"/>
</dbReference>
<dbReference type="OrthoDB" id="9791228at2"/>
<dbReference type="PRINTS" id="PR00502">
    <property type="entry name" value="NUDIXFAMILY"/>
</dbReference>
<gene>
    <name evidence="4" type="ORF">EXN22_22940</name>
</gene>
<comment type="cofactor">
    <cofactor evidence="1">
        <name>Mg(2+)</name>
        <dbReference type="ChEBI" id="CHEBI:18420"/>
    </cofactor>
</comment>
<dbReference type="AlphaFoldDB" id="A0A411MNK5"/>
<dbReference type="RefSeq" id="WP_130266207.1">
    <property type="nucleotide sequence ID" value="NZ_CP035952.1"/>
</dbReference>
<evidence type="ECO:0000313" key="4">
    <source>
        <dbReference type="EMBL" id="QBF28409.1"/>
    </source>
</evidence>
<dbReference type="Proteomes" id="UP000291130">
    <property type="component" value="Chromosome"/>
</dbReference>
<organism evidence="4 5">
    <name type="scientific">Pseudomonas tructae</name>
    <dbReference type="NCBI Taxonomy" id="2518644"/>
    <lineage>
        <taxon>Bacteria</taxon>
        <taxon>Pseudomonadati</taxon>
        <taxon>Pseudomonadota</taxon>
        <taxon>Gammaproteobacteria</taxon>
        <taxon>Pseudomonadales</taxon>
        <taxon>Pseudomonadaceae</taxon>
        <taxon>Pseudomonas</taxon>
    </lineage>
</organism>